<evidence type="ECO:0000313" key="2">
    <source>
        <dbReference type="Proteomes" id="UP000036403"/>
    </source>
</evidence>
<dbReference type="Gene3D" id="3.10.10.10">
    <property type="entry name" value="HIV Type 1 Reverse Transcriptase, subunit A, domain 1"/>
    <property type="match status" value="1"/>
</dbReference>
<dbReference type="GO" id="GO:0071897">
    <property type="term" value="P:DNA biosynthetic process"/>
    <property type="evidence" value="ECO:0007669"/>
    <property type="project" value="UniProtKB-ARBA"/>
</dbReference>
<sequence length="153" mass="17203">MFTLTDTSPMTLTLIYVVKDMTLRVITAGFTTSNSEEAQRVQAFLAAELPKFERVQGPSDQVRLKPGPPIKQRYWPRNPATQAIIDQEFRKMEKGSVIKPSTSGWSSPIILVKKKDGDYRFCIDFRKLNAASDKNAYPLPHISVALDKLCGAR</sequence>
<dbReference type="AlphaFoldDB" id="A0A0J7KDT6"/>
<name>A0A0J7KDT6_LASNI</name>
<protein>
    <recommendedName>
        <fullName evidence="3">Reverse transcriptase domain-containing protein</fullName>
    </recommendedName>
</protein>
<proteinExistence type="predicted"/>
<dbReference type="OrthoDB" id="7701233at2759"/>
<dbReference type="STRING" id="67767.A0A0J7KDT6"/>
<evidence type="ECO:0000313" key="1">
    <source>
        <dbReference type="EMBL" id="KMQ88361.1"/>
    </source>
</evidence>
<dbReference type="InterPro" id="IPR053134">
    <property type="entry name" value="RNA-dir_DNA_polymerase"/>
</dbReference>
<dbReference type="InterPro" id="IPR043502">
    <property type="entry name" value="DNA/RNA_pol_sf"/>
</dbReference>
<dbReference type="PaxDb" id="67767-A0A0J7KDT6"/>
<dbReference type="PANTHER" id="PTHR24559">
    <property type="entry name" value="TRANSPOSON TY3-I GAG-POL POLYPROTEIN"/>
    <property type="match status" value="1"/>
</dbReference>
<reference evidence="1 2" key="1">
    <citation type="submission" date="2015-04" db="EMBL/GenBank/DDBJ databases">
        <title>Lasius niger genome sequencing.</title>
        <authorList>
            <person name="Konorov E.A."/>
            <person name="Nikitin M.A."/>
            <person name="Kirill M.V."/>
            <person name="Chang P."/>
        </authorList>
    </citation>
    <scope>NUCLEOTIDE SEQUENCE [LARGE SCALE GENOMIC DNA]</scope>
    <source>
        <tissue evidence="1">Whole</tissue>
    </source>
</reference>
<dbReference type="Proteomes" id="UP000036403">
    <property type="component" value="Unassembled WGS sequence"/>
</dbReference>
<keyword evidence="2" id="KW-1185">Reference proteome</keyword>
<dbReference type="SUPFAM" id="SSF56672">
    <property type="entry name" value="DNA/RNA polymerases"/>
    <property type="match status" value="1"/>
</dbReference>
<comment type="caution">
    <text evidence="1">The sequence shown here is derived from an EMBL/GenBank/DDBJ whole genome shotgun (WGS) entry which is preliminary data.</text>
</comment>
<dbReference type="PANTHER" id="PTHR24559:SF444">
    <property type="entry name" value="REVERSE TRANSCRIPTASE DOMAIN-CONTAINING PROTEIN"/>
    <property type="match status" value="1"/>
</dbReference>
<organism evidence="1 2">
    <name type="scientific">Lasius niger</name>
    <name type="common">Black garden ant</name>
    <dbReference type="NCBI Taxonomy" id="67767"/>
    <lineage>
        <taxon>Eukaryota</taxon>
        <taxon>Metazoa</taxon>
        <taxon>Ecdysozoa</taxon>
        <taxon>Arthropoda</taxon>
        <taxon>Hexapoda</taxon>
        <taxon>Insecta</taxon>
        <taxon>Pterygota</taxon>
        <taxon>Neoptera</taxon>
        <taxon>Endopterygota</taxon>
        <taxon>Hymenoptera</taxon>
        <taxon>Apocrita</taxon>
        <taxon>Aculeata</taxon>
        <taxon>Formicoidea</taxon>
        <taxon>Formicidae</taxon>
        <taxon>Formicinae</taxon>
        <taxon>Lasius</taxon>
        <taxon>Lasius</taxon>
    </lineage>
</organism>
<dbReference type="EMBL" id="LBMM01009141">
    <property type="protein sequence ID" value="KMQ88361.1"/>
    <property type="molecule type" value="Genomic_DNA"/>
</dbReference>
<gene>
    <name evidence="1" type="ORF">RF55_12175</name>
</gene>
<evidence type="ECO:0008006" key="3">
    <source>
        <dbReference type="Google" id="ProtNLM"/>
    </source>
</evidence>
<accession>A0A0J7KDT6</accession>